<dbReference type="EMBL" id="CBLX010000024">
    <property type="protein sequence ID" value="CDG40844.1"/>
    <property type="molecule type" value="Genomic_DNA"/>
</dbReference>
<reference evidence="1 2" key="1">
    <citation type="journal article" date="2014" name="Genome Biol. Evol.">
        <title>Acetic acid bacteria genomes reveal functional traits for adaptation to life in insect guts.</title>
        <authorList>
            <person name="Chouaia B."/>
            <person name="Gaiarsa S."/>
            <person name="Crotti E."/>
            <person name="Comandatore F."/>
            <person name="Degli Esposti M."/>
            <person name="Ricci I."/>
            <person name="Alma A."/>
            <person name="Favia G."/>
            <person name="Bandi C."/>
            <person name="Daffonchio D."/>
        </authorList>
    </citation>
    <scope>NUCLEOTIDE SEQUENCE [LARGE SCALE GENOMIC DNA]</scope>
    <source>
        <strain evidence="1 2">SF2.1</strain>
    </source>
</reference>
<dbReference type="RefSeq" id="WP_023979326.1">
    <property type="nucleotide sequence ID" value="NZ_CBLX010000024.1"/>
</dbReference>
<evidence type="ECO:0000313" key="1">
    <source>
        <dbReference type="EMBL" id="CDG40844.1"/>
    </source>
</evidence>
<gene>
    <name evidence="1" type="ORF">ASAP_2799</name>
</gene>
<dbReference type="AlphaFoldDB" id="A0A060QI63"/>
<dbReference type="SUPFAM" id="SSF69279">
    <property type="entry name" value="Phage tail proteins"/>
    <property type="match status" value="1"/>
</dbReference>
<sequence>MIDRLAGEAGWRSVFHGALDAITRENDPVSFRLECRDYLCFLLDTRLTRSWNNQTAIEIVQQAAQAAGLEFQSDLNGNDIAGDYYCGQFWQLEHRRLSASAQHRYQTAFDLAFSLARDHGYECQARGRAIIINRPSGADSGQIFEPDGMTMQHFRYDFGLSGAVSVGVRSWDSRQRARSEIFYDGQEFSTEPPASGAALYTFRGPGLRMDDIRRLAQGKHRRIVSHACEARLSLPAIAGLEPRHFMKLGGEMIDRPRTLAVDAVDHFFDLSQGYRQEVTLRDRIF</sequence>
<protein>
    <recommendedName>
        <fullName evidence="3">Phage protein</fullName>
    </recommendedName>
</protein>
<organism evidence="1 2">
    <name type="scientific">Asaia bogorensis</name>
    <dbReference type="NCBI Taxonomy" id="91915"/>
    <lineage>
        <taxon>Bacteria</taxon>
        <taxon>Pseudomonadati</taxon>
        <taxon>Pseudomonadota</taxon>
        <taxon>Alphaproteobacteria</taxon>
        <taxon>Acetobacterales</taxon>
        <taxon>Acetobacteraceae</taxon>
        <taxon>Asaia</taxon>
    </lineage>
</organism>
<comment type="caution">
    <text evidence="1">The sequence shown here is derived from an EMBL/GenBank/DDBJ whole genome shotgun (WGS) entry which is preliminary data.</text>
</comment>
<name>A0A060QI63_9PROT</name>
<evidence type="ECO:0008006" key="3">
    <source>
        <dbReference type="Google" id="ProtNLM"/>
    </source>
</evidence>
<accession>A0A060QI63</accession>
<evidence type="ECO:0000313" key="2">
    <source>
        <dbReference type="Proteomes" id="UP000027583"/>
    </source>
</evidence>
<dbReference type="eggNOG" id="ENOG502ZWDG">
    <property type="taxonomic scope" value="Bacteria"/>
</dbReference>
<dbReference type="Proteomes" id="UP000027583">
    <property type="component" value="Unassembled WGS sequence"/>
</dbReference>
<reference evidence="1 2" key="2">
    <citation type="journal article" date="2014" name="PLoS ONE">
        <title>Evolution of mitochondria reconstructed from the energy metabolism of living bacteria.</title>
        <authorList>
            <person name="Degli Esposti M."/>
            <person name="Chouaia B."/>
            <person name="Comandatore F."/>
            <person name="Crotti E."/>
            <person name="Sassera D."/>
            <person name="Lievens P.M."/>
            <person name="Daffonchio D."/>
            <person name="Bandi C."/>
        </authorList>
    </citation>
    <scope>NUCLEOTIDE SEQUENCE [LARGE SCALE GENOMIC DNA]</scope>
    <source>
        <strain evidence="1 2">SF2.1</strain>
    </source>
</reference>
<proteinExistence type="predicted"/>